<evidence type="ECO:0000313" key="2">
    <source>
        <dbReference type="EMBL" id="PRQ26009.1"/>
    </source>
</evidence>
<dbReference type="STRING" id="74649.A0A2P6PVR9"/>
<gene>
    <name evidence="2" type="ORF">RchiOBHm_Chr6g0289931</name>
</gene>
<accession>A0A2P6PVR9</accession>
<comment type="caution">
    <text evidence="2">The sequence shown here is derived from an EMBL/GenBank/DDBJ whole genome shotgun (WGS) entry which is preliminary data.</text>
</comment>
<organism evidence="2 3">
    <name type="scientific">Rosa chinensis</name>
    <name type="common">China rose</name>
    <dbReference type="NCBI Taxonomy" id="74649"/>
    <lineage>
        <taxon>Eukaryota</taxon>
        <taxon>Viridiplantae</taxon>
        <taxon>Streptophyta</taxon>
        <taxon>Embryophyta</taxon>
        <taxon>Tracheophyta</taxon>
        <taxon>Spermatophyta</taxon>
        <taxon>Magnoliopsida</taxon>
        <taxon>eudicotyledons</taxon>
        <taxon>Gunneridae</taxon>
        <taxon>Pentapetalae</taxon>
        <taxon>rosids</taxon>
        <taxon>fabids</taxon>
        <taxon>Rosales</taxon>
        <taxon>Rosaceae</taxon>
        <taxon>Rosoideae</taxon>
        <taxon>Rosoideae incertae sedis</taxon>
        <taxon>Rosa</taxon>
    </lineage>
</organism>
<dbReference type="EMBL" id="PDCK01000044">
    <property type="protein sequence ID" value="PRQ26009.1"/>
    <property type="molecule type" value="Genomic_DNA"/>
</dbReference>
<evidence type="ECO:0000256" key="1">
    <source>
        <dbReference type="SAM" id="MobiDB-lite"/>
    </source>
</evidence>
<protein>
    <submittedName>
        <fullName evidence="2">Uncharacterized protein</fullName>
    </submittedName>
</protein>
<dbReference type="Proteomes" id="UP000238479">
    <property type="component" value="Chromosome 6"/>
</dbReference>
<name>A0A2P6PVR9_ROSCH</name>
<feature type="region of interest" description="Disordered" evidence="1">
    <location>
        <begin position="1"/>
        <end position="29"/>
    </location>
</feature>
<reference evidence="2 3" key="1">
    <citation type="journal article" date="2018" name="Nat. Genet.">
        <title>The Rosa genome provides new insights in the design of modern roses.</title>
        <authorList>
            <person name="Bendahmane M."/>
        </authorList>
    </citation>
    <scope>NUCLEOTIDE SEQUENCE [LARGE SCALE GENOMIC DNA]</scope>
    <source>
        <strain evidence="3">cv. Old Blush</strain>
    </source>
</reference>
<dbReference type="Gramene" id="PRQ26009">
    <property type="protein sequence ID" value="PRQ26009"/>
    <property type="gene ID" value="RchiOBHm_Chr6g0289931"/>
</dbReference>
<sequence>MLSFFPQDSDRPTSNPLPPQSEASDDYKNASLSAQQLIETEQVLHFGTEQDKDHCPFHLKTGRSLSVWSALQ</sequence>
<evidence type="ECO:0000313" key="3">
    <source>
        <dbReference type="Proteomes" id="UP000238479"/>
    </source>
</evidence>
<keyword evidence="3" id="KW-1185">Reference proteome</keyword>
<dbReference type="AlphaFoldDB" id="A0A2P6PVR9"/>
<proteinExistence type="predicted"/>